<dbReference type="NCBIfam" id="NF001976">
    <property type="entry name" value="PRK00762.1"/>
    <property type="match status" value="1"/>
</dbReference>
<dbReference type="PIRSF" id="PIRSF004761">
    <property type="entry name" value="Hydrgn_mat_HypA"/>
    <property type="match status" value="1"/>
</dbReference>
<evidence type="ECO:0000313" key="5">
    <source>
        <dbReference type="EMBL" id="ADP77203.1"/>
    </source>
</evidence>
<feature type="binding site" evidence="4">
    <location>
        <position position="100"/>
    </location>
    <ligand>
        <name>Zn(2+)</name>
        <dbReference type="ChEBI" id="CHEBI:29105"/>
    </ligand>
</feature>
<protein>
    <recommendedName>
        <fullName evidence="4">Hydrogenase maturation factor HypA</fullName>
    </recommendedName>
</protein>
<dbReference type="EMBL" id="CP002278">
    <property type="protein sequence ID" value="ADP77203.1"/>
    <property type="molecule type" value="Genomic_DNA"/>
</dbReference>
<reference evidence="5 6" key="1">
    <citation type="journal article" date="2010" name="Stand. Genomic Sci.">
        <title>Complete genome sequence of Methanothermus fervidus type strain (V24S).</title>
        <authorList>
            <person name="Anderson I."/>
            <person name="Djao O.D."/>
            <person name="Misra M."/>
            <person name="Chertkov O."/>
            <person name="Nolan M."/>
            <person name="Lucas S."/>
            <person name="Lapidus A."/>
            <person name="Del Rio T.G."/>
            <person name="Tice H."/>
            <person name="Cheng J.F."/>
            <person name="Tapia R."/>
            <person name="Han C."/>
            <person name="Goodwin L."/>
            <person name="Pitluck S."/>
            <person name="Liolios K."/>
            <person name="Ivanova N."/>
            <person name="Mavromatis K."/>
            <person name="Mikhailova N."/>
            <person name="Pati A."/>
            <person name="Brambilla E."/>
            <person name="Chen A."/>
            <person name="Palaniappan K."/>
            <person name="Land M."/>
            <person name="Hauser L."/>
            <person name="Chang Y.J."/>
            <person name="Jeffries C.D."/>
            <person name="Sikorski J."/>
            <person name="Spring S."/>
            <person name="Rohde M."/>
            <person name="Eichinger K."/>
            <person name="Huber H."/>
            <person name="Wirth R."/>
            <person name="Goker M."/>
            <person name="Detter J.C."/>
            <person name="Woyke T."/>
            <person name="Bristow J."/>
            <person name="Eisen J.A."/>
            <person name="Markowitz V."/>
            <person name="Hugenholtz P."/>
            <person name="Klenk H.P."/>
            <person name="Kyrpides N.C."/>
        </authorList>
    </citation>
    <scope>NUCLEOTIDE SEQUENCE [LARGE SCALE GENOMIC DNA]</scope>
    <source>
        <strain evidence="6">ATCC 43054 / DSM 2088 / JCM 10308 / V24 S</strain>
    </source>
</reference>
<accession>E3GY21</accession>
<comment type="similarity">
    <text evidence="4">Belongs to the HypA/HybF family.</text>
</comment>
<feature type="binding site" evidence="4">
    <location>
        <position position="73"/>
    </location>
    <ligand>
        <name>Zn(2+)</name>
        <dbReference type="ChEBI" id="CHEBI:29105"/>
    </ligand>
</feature>
<dbReference type="Pfam" id="PF01155">
    <property type="entry name" value="HypA"/>
    <property type="match status" value="1"/>
</dbReference>
<keyword evidence="1 4" id="KW-0533">Nickel</keyword>
<dbReference type="GO" id="GO:0008270">
    <property type="term" value="F:zinc ion binding"/>
    <property type="evidence" value="ECO:0007669"/>
    <property type="project" value="UniProtKB-UniRule"/>
</dbReference>
<evidence type="ECO:0000256" key="3">
    <source>
        <dbReference type="ARBA" id="ARBA00022833"/>
    </source>
</evidence>
<name>E3GY21_METFV</name>
<dbReference type="NCBIfam" id="TIGR00100">
    <property type="entry name" value="hypA"/>
    <property type="match status" value="1"/>
</dbReference>
<gene>
    <name evidence="4" type="primary">hypA</name>
    <name evidence="5" type="ordered locus">Mfer_0401</name>
</gene>
<feature type="binding site" evidence="4">
    <location>
        <position position="76"/>
    </location>
    <ligand>
        <name>Zn(2+)</name>
        <dbReference type="ChEBI" id="CHEBI:29105"/>
    </ligand>
</feature>
<feature type="binding site" evidence="4">
    <location>
        <position position="2"/>
    </location>
    <ligand>
        <name>Ni(2+)</name>
        <dbReference type="ChEBI" id="CHEBI:49786"/>
    </ligand>
</feature>
<evidence type="ECO:0000256" key="2">
    <source>
        <dbReference type="ARBA" id="ARBA00022723"/>
    </source>
</evidence>
<keyword evidence="6" id="KW-1185">Reference proteome</keyword>
<proteinExistence type="inferred from homology"/>
<dbReference type="GO" id="GO:0051604">
    <property type="term" value="P:protein maturation"/>
    <property type="evidence" value="ECO:0007669"/>
    <property type="project" value="InterPro"/>
</dbReference>
<dbReference type="OrthoDB" id="36835at2157"/>
<dbReference type="KEGG" id="mfv:Mfer_0401"/>
<evidence type="ECO:0000256" key="1">
    <source>
        <dbReference type="ARBA" id="ARBA00022596"/>
    </source>
</evidence>
<dbReference type="PANTHER" id="PTHR34535">
    <property type="entry name" value="HYDROGENASE MATURATION FACTOR HYPA"/>
    <property type="match status" value="1"/>
</dbReference>
<feature type="binding site" evidence="4">
    <location>
        <position position="97"/>
    </location>
    <ligand>
        <name>Zn(2+)</name>
        <dbReference type="ChEBI" id="CHEBI:29105"/>
    </ligand>
</feature>
<organism evidence="5 6">
    <name type="scientific">Methanothermus fervidus (strain ATCC 43054 / DSM 2088 / JCM 10308 / V24 S)</name>
    <dbReference type="NCBI Taxonomy" id="523846"/>
    <lineage>
        <taxon>Archaea</taxon>
        <taxon>Methanobacteriati</taxon>
        <taxon>Methanobacteriota</taxon>
        <taxon>Methanomada group</taxon>
        <taxon>Methanobacteria</taxon>
        <taxon>Methanobacteriales</taxon>
        <taxon>Methanothermaceae</taxon>
        <taxon>Methanothermus</taxon>
    </lineage>
</organism>
<dbReference type="PANTHER" id="PTHR34535:SF3">
    <property type="entry name" value="HYDROGENASE MATURATION FACTOR HYPA"/>
    <property type="match status" value="1"/>
</dbReference>
<comment type="function">
    <text evidence="4">Involved in the maturation of [NiFe] hydrogenases. Required for nickel insertion into the metal center of the hydrogenase.</text>
</comment>
<dbReference type="Proteomes" id="UP000002315">
    <property type="component" value="Chromosome"/>
</dbReference>
<evidence type="ECO:0000256" key="4">
    <source>
        <dbReference type="HAMAP-Rule" id="MF_00213"/>
    </source>
</evidence>
<dbReference type="InterPro" id="IPR000688">
    <property type="entry name" value="HypA/HybF"/>
</dbReference>
<dbReference type="AlphaFoldDB" id="E3GY21"/>
<evidence type="ECO:0000313" key="6">
    <source>
        <dbReference type="Proteomes" id="UP000002315"/>
    </source>
</evidence>
<keyword evidence="2 4" id="KW-0479">Metal-binding</keyword>
<dbReference type="HAMAP" id="MF_00213">
    <property type="entry name" value="HypA_HybF"/>
    <property type="match status" value="1"/>
</dbReference>
<dbReference type="STRING" id="523846.Mfer_0401"/>
<dbReference type="Gene3D" id="3.30.2320.80">
    <property type="match status" value="1"/>
</dbReference>
<dbReference type="HOGENOM" id="CLU_126929_2_0_2"/>
<keyword evidence="3 4" id="KW-0862">Zinc</keyword>
<sequence length="124" mass="13809">MHEVSMANAIVETVINSAKKNNANKILEVKIEVGELTLLNPEQLKFCLETLSKDTILENTKFKIQKNPARISCNCCGYEGKVKIDDNSDHYLAFVSCPKCGCMDIKILSGRECNVKSIKIEKGD</sequence>
<dbReference type="GO" id="GO:0016151">
    <property type="term" value="F:nickel cation binding"/>
    <property type="evidence" value="ECO:0007669"/>
    <property type="project" value="UniProtKB-UniRule"/>
</dbReference>